<dbReference type="PANTHER" id="PTHR42754">
    <property type="entry name" value="ENDOGLUCANASE"/>
    <property type="match status" value="1"/>
</dbReference>
<accession>A0ABS3Z256</accession>
<dbReference type="RefSeq" id="WP_209141898.1">
    <property type="nucleotide sequence ID" value="NZ_JAGHKO010000011.1"/>
</dbReference>
<keyword evidence="2" id="KW-1185">Reference proteome</keyword>
<dbReference type="PANTHER" id="PTHR42754:SF1">
    <property type="entry name" value="LIPOPROTEIN"/>
    <property type="match status" value="1"/>
</dbReference>
<sequence>MFYTATAQVSCIPVFSKEYKGSGDVMPAAVRSLSDGTFIIAGKGSQGGAGLPGDGLVTRMSGNGNVIWSFLIGGPGNDAFTGVTPLNDGGFLLFGSTTSFGYTNGAAWLVRIDGAGSLLWSRQLGNGGAGPDRVKAVLQFSDGDIIGTYNANDSTAASDAVVFKMALDGTLKWAHVFDQGNNDSFTSIAFAGNVIYAAGFYTINTRRAVITTLNSANGSPIASNNVFKKDATYDHEIFNLDIFNNSISYGLWYRQSLNASYFYDNAQILVRTDMAGNILSSLYTENGSDTIISTQKRMTDNGVLVLYATRGRNYQPHVRKVNQYGRYEYVTSLSPLYFEQAKHAIDETNDGGGVFVGYYYTLSNRTYIMTMSRVNVDGEGPACFTSSGIGAFADSATRYQQSFTWASQNDYTPVINNVVAPTANVLVQTQILNCESSFCTDKTPLPPDCNKTYHLKFGAPKAVTYRDAVTTSDGGKLAIGDDRWDGMVMKYNANGDVAWAKTYNALFCTSRFVRIIQSADGNYIIFANRDFNLHTRNRTFVSAIKIDINGNVIWTRDINEWSSGKIVDVTATPNGGFVLLVSNGGSQTLALYFDGNMNVIWKKEWVGYVGISYKKVFYSNGAVYFACENPYYSRTSSFWAEKVDLATGNRGWSNIFTAGGANSSCIISRLFVNNDTSYVFLTHIVPINSFDKVNSPVMVKINPDGSLNSAKIFQADNMAYSPFFGINYDIYPLAVDLTPYNDFILSQSVVVGTDTLLCIARFGTDGTVSWAGNYAGTKNYYPLSIKAQGKGVVVWGDARDRYQPAKNWFFSNAFFIKTDSSGMINTGGGCDRTDRSFVPTPISFSVSPSQHSLQDIKAFPVFFGSITGNAMSLDATLFCNTPANCNVVTLKPGNNGCSLRDTLTYYLANNAGCDAAATWQYDTAFFKAVGLNGDSIRVVPKKTGVYTINARIEGSCMVTTQNVTSSVGLSASQISLGNDALICDRQKIKLSAGPGYASYKWNDNSTDSTLIVTQTGKYYVDVTDNCGGTGTDTVLINAAGLVFKISGNTNKCNNDAVALTASTGYTNYEWSPKVNIQATNNTAQVNPPTTMRYYATAEKWPGCTLIDSILITTLVSPPVNLPKDTTICVGDSVLLQAAPLFDSYQWNTGEQVSSIVAKTKGQFIVTATFNNGCQSKDTFMLDGYTNPVPLLNKNSVLCAGSTRQLQPSQQYAGYQWSNGSTGNAMEINSIGTYWVVVTDGHGCKGSDTARITAIAPPPAHFLPADTAMCQYGKMTIVPKNKYYAYQWSDFSNSSSLTITKPGMYWVTVTDNNNCSGSDSIQVLPKDCLEGLYVPNAFTPNRDGQNDVFRALIFGNVTSFTFVVYNRWGGRVYETHDPSLGWNGQINAQDAQKGTYVWMCRYTLEGQPEKVEKGIVELVR</sequence>
<proteinExistence type="predicted"/>
<dbReference type="InterPro" id="IPR011047">
    <property type="entry name" value="Quinoprotein_ADH-like_sf"/>
</dbReference>
<evidence type="ECO:0000313" key="1">
    <source>
        <dbReference type="EMBL" id="MBO9203847.1"/>
    </source>
</evidence>
<reference evidence="1 2" key="1">
    <citation type="submission" date="2021-03" db="EMBL/GenBank/DDBJ databases">
        <title>Assistant Professor.</title>
        <authorList>
            <person name="Huq M.A."/>
        </authorList>
    </citation>
    <scope>NUCLEOTIDE SEQUENCE [LARGE SCALE GENOMIC DNA]</scope>
    <source>
        <strain evidence="1 2">MAH-29</strain>
    </source>
</reference>
<protein>
    <submittedName>
        <fullName evidence="1">Gliding motility-associated C-terminal domain-containing protein</fullName>
    </submittedName>
</protein>
<dbReference type="NCBIfam" id="TIGR04131">
    <property type="entry name" value="Bac_Flav_CTERM"/>
    <property type="match status" value="1"/>
</dbReference>
<gene>
    <name evidence="1" type="ORF">J7I42_26420</name>
</gene>
<dbReference type="Pfam" id="PF13585">
    <property type="entry name" value="CHU_C"/>
    <property type="match status" value="1"/>
</dbReference>
<dbReference type="SUPFAM" id="SSF50998">
    <property type="entry name" value="Quinoprotein alcohol dehydrogenase-like"/>
    <property type="match status" value="1"/>
</dbReference>
<comment type="caution">
    <text evidence="1">The sequence shown here is derived from an EMBL/GenBank/DDBJ whole genome shotgun (WGS) entry which is preliminary data.</text>
</comment>
<dbReference type="SUPFAM" id="SSF50969">
    <property type="entry name" value="YVTN repeat-like/Quinoprotein amine dehydrogenase"/>
    <property type="match status" value="1"/>
</dbReference>
<name>A0ABS3Z256_9BACT</name>
<dbReference type="Proteomes" id="UP000677244">
    <property type="component" value="Unassembled WGS sequence"/>
</dbReference>
<evidence type="ECO:0000313" key="2">
    <source>
        <dbReference type="Proteomes" id="UP000677244"/>
    </source>
</evidence>
<dbReference type="InterPro" id="IPR011044">
    <property type="entry name" value="Quino_amine_DH_bsu"/>
</dbReference>
<dbReference type="EMBL" id="JAGHKO010000011">
    <property type="protein sequence ID" value="MBO9203847.1"/>
    <property type="molecule type" value="Genomic_DNA"/>
</dbReference>
<organism evidence="1 2">
    <name type="scientific">Niastella soli</name>
    <dbReference type="NCBI Taxonomy" id="2821487"/>
    <lineage>
        <taxon>Bacteria</taxon>
        <taxon>Pseudomonadati</taxon>
        <taxon>Bacteroidota</taxon>
        <taxon>Chitinophagia</taxon>
        <taxon>Chitinophagales</taxon>
        <taxon>Chitinophagaceae</taxon>
        <taxon>Niastella</taxon>
    </lineage>
</organism>
<dbReference type="InterPro" id="IPR026341">
    <property type="entry name" value="T9SS_type_B"/>
</dbReference>